<evidence type="ECO:0000256" key="2">
    <source>
        <dbReference type="ARBA" id="ARBA00022801"/>
    </source>
</evidence>
<evidence type="ECO:0000256" key="1">
    <source>
        <dbReference type="ARBA" id="ARBA00022741"/>
    </source>
</evidence>
<keyword evidence="7" id="KW-1185">Reference proteome</keyword>
<evidence type="ECO:0000313" key="7">
    <source>
        <dbReference type="Proteomes" id="UP000294309"/>
    </source>
</evidence>
<dbReference type="Gene3D" id="3.40.50.300">
    <property type="entry name" value="P-loop containing nucleotide triphosphate hydrolases"/>
    <property type="match status" value="1"/>
</dbReference>
<dbReference type="GO" id="GO:0005524">
    <property type="term" value="F:ATP binding"/>
    <property type="evidence" value="ECO:0007669"/>
    <property type="project" value="UniProtKB-KW"/>
</dbReference>
<dbReference type="KEGG" id="sgq:SGLAD_v1c06570"/>
<name>A0A4P7AJL0_9MOLU</name>
<dbReference type="GO" id="GO:0004386">
    <property type="term" value="F:helicase activity"/>
    <property type="evidence" value="ECO:0007669"/>
    <property type="project" value="UniProtKB-KW"/>
</dbReference>
<accession>A0A4P7AJL0</accession>
<evidence type="ECO:0000256" key="3">
    <source>
        <dbReference type="ARBA" id="ARBA00022806"/>
    </source>
</evidence>
<dbReference type="RefSeq" id="WP_134297637.1">
    <property type="nucleotide sequence ID" value="NZ_CP038013.1"/>
</dbReference>
<keyword evidence="3" id="KW-0347">Helicase</keyword>
<keyword evidence="1" id="KW-0547">Nucleotide-binding</keyword>
<evidence type="ECO:0000256" key="4">
    <source>
        <dbReference type="ARBA" id="ARBA00022840"/>
    </source>
</evidence>
<dbReference type="EMBL" id="CP038013">
    <property type="protein sequence ID" value="QBQ07856.1"/>
    <property type="molecule type" value="Genomic_DNA"/>
</dbReference>
<organism evidence="6 7">
    <name type="scientific">Spiroplasma gladiatoris</name>
    <dbReference type="NCBI Taxonomy" id="2143"/>
    <lineage>
        <taxon>Bacteria</taxon>
        <taxon>Bacillati</taxon>
        <taxon>Mycoplasmatota</taxon>
        <taxon>Mollicutes</taxon>
        <taxon>Entomoplasmatales</taxon>
        <taxon>Spiroplasmataceae</taxon>
        <taxon>Spiroplasma</taxon>
    </lineage>
</organism>
<dbReference type="AlphaFoldDB" id="A0A4P7AJL0"/>
<dbReference type="Proteomes" id="UP000294309">
    <property type="component" value="Chromosome"/>
</dbReference>
<gene>
    <name evidence="6" type="ORF">SGLAD_v1c06570</name>
</gene>
<feature type="domain" description="UvrD-like helicase C-terminal" evidence="5">
    <location>
        <begin position="106"/>
        <end position="184"/>
    </location>
</feature>
<evidence type="ECO:0000313" key="6">
    <source>
        <dbReference type="EMBL" id="QBQ07856.1"/>
    </source>
</evidence>
<proteinExistence type="predicted"/>
<keyword evidence="2" id="KW-0378">Hydrolase</keyword>
<reference evidence="6 7" key="1">
    <citation type="submission" date="2019-03" db="EMBL/GenBank/DDBJ databases">
        <title>Complete genome sequence of Spiroplasma gladiatoris TG-1 (DSM 22552).</title>
        <authorList>
            <person name="Lin Y.-C."/>
            <person name="Chou L."/>
            <person name="Kuo C.-H."/>
        </authorList>
    </citation>
    <scope>NUCLEOTIDE SEQUENCE [LARGE SCALE GENOMIC DNA]</scope>
    <source>
        <strain evidence="6 7">TG-1</strain>
    </source>
</reference>
<keyword evidence="4" id="KW-0067">ATP-binding</keyword>
<protein>
    <recommendedName>
        <fullName evidence="5">UvrD-like helicase C-terminal domain-containing protein</fullName>
    </recommendedName>
</protein>
<sequence>MTFNLNKRQWVTKKLSTSYRITSQNAKFLNDVYFKEKNFIKSTKKSKDSFVYLVCNVFEQEKLYSSIINYISNYKDDEIFILSNTLNNSPSSPLNQFIGYLSNKGHLIHMTNSKSNEINKEESKNKIIVSTIHKSKGREKKLVIVFNFNNDYFDYFAKNEDSNKPTNLHYVALSRATHQTIIINHYKNKAANFLSKTKINSYLKFNVDENFKNLWLELNKQITNKQLVQNYNEKIITNVTSLFNNFNLINILEDFSNIKKNISNLKCDYTIKGLNNLVHFTKIKKDKQIQYLENVSSINGIFFPLYFQNDNGYIKEIINYFKDLYEQIELKKEENNIIKLLKRQKTRIKNIIKSYDDKKLNLLELVVFLHALNEGKFYRINQIKDMNWISEEQKYASNKIFEKLLSKNCLFEVPVSYLSDTLELSRFIDCIDIEKK</sequence>
<dbReference type="SUPFAM" id="SSF52540">
    <property type="entry name" value="P-loop containing nucleoside triphosphate hydrolases"/>
    <property type="match status" value="1"/>
</dbReference>
<dbReference type="OrthoDB" id="387566at2"/>
<dbReference type="GO" id="GO:0016787">
    <property type="term" value="F:hydrolase activity"/>
    <property type="evidence" value="ECO:0007669"/>
    <property type="project" value="UniProtKB-KW"/>
</dbReference>
<dbReference type="InterPro" id="IPR027417">
    <property type="entry name" value="P-loop_NTPase"/>
</dbReference>
<evidence type="ECO:0000259" key="5">
    <source>
        <dbReference type="Pfam" id="PF13361"/>
    </source>
</evidence>
<dbReference type="InterPro" id="IPR014017">
    <property type="entry name" value="DNA_helicase_UvrD-like_C"/>
</dbReference>
<dbReference type="Pfam" id="PF13361">
    <property type="entry name" value="UvrD_C"/>
    <property type="match status" value="1"/>
</dbReference>